<keyword evidence="2" id="KW-1185">Reference proteome</keyword>
<reference evidence="1" key="1">
    <citation type="submission" date="2022-01" db="EMBL/GenBank/DDBJ databases">
        <title>Genome Sequence Resource for Two Populations of Ditylenchus destructor, the Migratory Endoparasitic Phytonematode.</title>
        <authorList>
            <person name="Zhang H."/>
            <person name="Lin R."/>
            <person name="Xie B."/>
        </authorList>
    </citation>
    <scope>NUCLEOTIDE SEQUENCE</scope>
    <source>
        <strain evidence="1">BazhouSP</strain>
    </source>
</reference>
<dbReference type="Proteomes" id="UP001201812">
    <property type="component" value="Unassembled WGS sequence"/>
</dbReference>
<dbReference type="AlphaFoldDB" id="A0AAD4QUP0"/>
<evidence type="ECO:0000313" key="1">
    <source>
        <dbReference type="EMBL" id="KAI1697102.1"/>
    </source>
</evidence>
<sequence length="164" mass="18546">MAHFRKRMNVEQAMEYLEELELDDAVAGADVFLEPPTNGNLSDEDSADEDIGGDMDNFNRNQLLANVELRVQAAEGFQDDLFEEDDATPMDVDPPGPLTYPPLPTQLKWSKRGSFADLNAGDIDNAHLGQLTYHTPVQMFELFFSDDNRHSLEKVVVWRLFILS</sequence>
<organism evidence="1 2">
    <name type="scientific">Ditylenchus destructor</name>
    <dbReference type="NCBI Taxonomy" id="166010"/>
    <lineage>
        <taxon>Eukaryota</taxon>
        <taxon>Metazoa</taxon>
        <taxon>Ecdysozoa</taxon>
        <taxon>Nematoda</taxon>
        <taxon>Chromadorea</taxon>
        <taxon>Rhabditida</taxon>
        <taxon>Tylenchina</taxon>
        <taxon>Tylenchomorpha</taxon>
        <taxon>Sphaerularioidea</taxon>
        <taxon>Anguinidae</taxon>
        <taxon>Anguininae</taxon>
        <taxon>Ditylenchus</taxon>
    </lineage>
</organism>
<proteinExistence type="predicted"/>
<name>A0AAD4QUP0_9BILA</name>
<gene>
    <name evidence="1" type="ORF">DdX_18699</name>
</gene>
<dbReference type="EMBL" id="JAKKPZ010000287">
    <property type="protein sequence ID" value="KAI1697102.1"/>
    <property type="molecule type" value="Genomic_DNA"/>
</dbReference>
<comment type="caution">
    <text evidence="1">The sequence shown here is derived from an EMBL/GenBank/DDBJ whole genome shotgun (WGS) entry which is preliminary data.</text>
</comment>
<evidence type="ECO:0000313" key="2">
    <source>
        <dbReference type="Proteomes" id="UP001201812"/>
    </source>
</evidence>
<protein>
    <submittedName>
        <fullName evidence="1">PiggyBac transposable element-derived protein 3-like</fullName>
    </submittedName>
</protein>
<accession>A0AAD4QUP0</accession>